<evidence type="ECO:0000256" key="1">
    <source>
        <dbReference type="ARBA" id="ARBA00004651"/>
    </source>
</evidence>
<comment type="subcellular location">
    <subcellularLocation>
        <location evidence="1">Cell membrane</location>
        <topology evidence="1">Multi-pass membrane protein</topology>
    </subcellularLocation>
</comment>
<evidence type="ECO:0000256" key="3">
    <source>
        <dbReference type="ARBA" id="ARBA00022448"/>
    </source>
</evidence>
<keyword evidence="4" id="KW-1003">Cell membrane</keyword>
<evidence type="ECO:0000256" key="7">
    <source>
        <dbReference type="ARBA" id="ARBA00023136"/>
    </source>
</evidence>
<accession>A0A940PSL9</accession>
<evidence type="ECO:0000256" key="8">
    <source>
        <dbReference type="SAM" id="Phobius"/>
    </source>
</evidence>
<keyword evidence="6 8" id="KW-1133">Transmembrane helix</keyword>
<keyword evidence="5 8" id="KW-0812">Transmembrane</keyword>
<evidence type="ECO:0000256" key="5">
    <source>
        <dbReference type="ARBA" id="ARBA00022692"/>
    </source>
</evidence>
<evidence type="ECO:0000313" key="9">
    <source>
        <dbReference type="EMBL" id="MBP1325490.1"/>
    </source>
</evidence>
<feature type="transmembrane region" description="Helical" evidence="8">
    <location>
        <begin position="156"/>
        <end position="181"/>
    </location>
</feature>
<dbReference type="AlphaFoldDB" id="A0A940PSL9"/>
<feature type="transmembrane region" description="Helical" evidence="8">
    <location>
        <begin position="130"/>
        <end position="150"/>
    </location>
</feature>
<name>A0A940PSL9_9MICO</name>
<dbReference type="InterPro" id="IPR037294">
    <property type="entry name" value="ABC_BtuC-like"/>
</dbReference>
<feature type="transmembrane region" description="Helical" evidence="8">
    <location>
        <begin position="291"/>
        <end position="310"/>
    </location>
</feature>
<keyword evidence="10" id="KW-1185">Reference proteome</keyword>
<keyword evidence="7 8" id="KW-0472">Membrane</keyword>
<dbReference type="PANTHER" id="PTHR30472">
    <property type="entry name" value="FERRIC ENTEROBACTIN TRANSPORT SYSTEM PERMEASE PROTEIN"/>
    <property type="match status" value="1"/>
</dbReference>
<evidence type="ECO:0000256" key="4">
    <source>
        <dbReference type="ARBA" id="ARBA00022475"/>
    </source>
</evidence>
<gene>
    <name evidence="9" type="ORF">JOF28_000722</name>
</gene>
<dbReference type="GO" id="GO:0022857">
    <property type="term" value="F:transmembrane transporter activity"/>
    <property type="evidence" value="ECO:0007669"/>
    <property type="project" value="InterPro"/>
</dbReference>
<proteinExistence type="inferred from homology"/>
<evidence type="ECO:0000256" key="6">
    <source>
        <dbReference type="ARBA" id="ARBA00022989"/>
    </source>
</evidence>
<dbReference type="RefSeq" id="WP_209704513.1">
    <property type="nucleotide sequence ID" value="NZ_JAFIDA010000001.1"/>
</dbReference>
<comment type="similarity">
    <text evidence="2">Belongs to the binding-protein-dependent transport system permease family. FecCD subfamily.</text>
</comment>
<dbReference type="SUPFAM" id="SSF81345">
    <property type="entry name" value="ABC transporter involved in vitamin B12 uptake, BtuC"/>
    <property type="match status" value="1"/>
</dbReference>
<reference evidence="9" key="1">
    <citation type="submission" date="2021-02" db="EMBL/GenBank/DDBJ databases">
        <title>Sequencing the genomes of 1000 actinobacteria strains.</title>
        <authorList>
            <person name="Klenk H.-P."/>
        </authorList>
    </citation>
    <scope>NUCLEOTIDE SEQUENCE</scope>
    <source>
        <strain evidence="9">DSM 22850</strain>
    </source>
</reference>
<sequence length="342" mass="36650">MSSPVQLTSSGEAPEAPEPRMSWIRHYAPVIVVFIIAALLAIAILTYGNPAPPGSAAFMIIVRSRLASLATIALVAVCQAVSTVLFHSATSNRILTPSILGFDALYVLSQTALVFVFGVSAQSFEGIPKIIAQSLMMIVFATVLYGWLFSGKRTNLHLLLMVGLVLGMGFGSVSTFMQRLLTPSEFDVLSARLFGSIGKGNVEYLPVAAVIVGVVLVWVWSRRRRYDVVSLGRDVATSLGVRYQREVIGILIAVAVLISVSVTMVGPMTFYGFLVATLAYQFARGDSHTEVLPLAIGIALVTLLGATFVLRNVFSAAGLVTVIIEFAGGLLFLILLLRKGLR</sequence>
<feature type="transmembrane region" description="Helical" evidence="8">
    <location>
        <begin position="66"/>
        <end position="87"/>
    </location>
</feature>
<dbReference type="Pfam" id="PF01032">
    <property type="entry name" value="FecCD"/>
    <property type="match status" value="1"/>
</dbReference>
<dbReference type="InterPro" id="IPR000522">
    <property type="entry name" value="ABC_transptr_permease_BtuC"/>
</dbReference>
<protein>
    <submittedName>
        <fullName evidence="9">Iron complex transport system permease protein</fullName>
    </submittedName>
</protein>
<feature type="transmembrane region" description="Helical" evidence="8">
    <location>
        <begin position="202"/>
        <end position="221"/>
    </location>
</feature>
<dbReference type="Proteomes" id="UP000675163">
    <property type="component" value="Unassembled WGS sequence"/>
</dbReference>
<feature type="transmembrane region" description="Helical" evidence="8">
    <location>
        <begin position="247"/>
        <end position="279"/>
    </location>
</feature>
<organism evidence="9 10">
    <name type="scientific">Leucobacter exalbidus</name>
    <dbReference type="NCBI Taxonomy" id="662960"/>
    <lineage>
        <taxon>Bacteria</taxon>
        <taxon>Bacillati</taxon>
        <taxon>Actinomycetota</taxon>
        <taxon>Actinomycetes</taxon>
        <taxon>Micrococcales</taxon>
        <taxon>Microbacteriaceae</taxon>
        <taxon>Leucobacter</taxon>
    </lineage>
</organism>
<dbReference type="GO" id="GO:0033214">
    <property type="term" value="P:siderophore-iron import into cell"/>
    <property type="evidence" value="ECO:0007669"/>
    <property type="project" value="TreeGrafter"/>
</dbReference>
<keyword evidence="3" id="KW-0813">Transport</keyword>
<feature type="transmembrane region" description="Helical" evidence="8">
    <location>
        <begin position="99"/>
        <end position="118"/>
    </location>
</feature>
<evidence type="ECO:0000313" key="10">
    <source>
        <dbReference type="Proteomes" id="UP000675163"/>
    </source>
</evidence>
<evidence type="ECO:0000256" key="2">
    <source>
        <dbReference type="ARBA" id="ARBA00007935"/>
    </source>
</evidence>
<dbReference type="PANTHER" id="PTHR30472:SF19">
    <property type="entry name" value="PETROBACTIN IMPORT SYSTEM PERMEASE PROTEIN YCLO"/>
    <property type="match status" value="1"/>
</dbReference>
<feature type="transmembrane region" description="Helical" evidence="8">
    <location>
        <begin position="316"/>
        <end position="337"/>
    </location>
</feature>
<dbReference type="EMBL" id="JAFIDA010000001">
    <property type="protein sequence ID" value="MBP1325490.1"/>
    <property type="molecule type" value="Genomic_DNA"/>
</dbReference>
<feature type="transmembrane region" description="Helical" evidence="8">
    <location>
        <begin position="27"/>
        <end position="45"/>
    </location>
</feature>
<dbReference type="Gene3D" id="1.10.3470.10">
    <property type="entry name" value="ABC transporter involved in vitamin B12 uptake, BtuC"/>
    <property type="match status" value="1"/>
</dbReference>
<comment type="caution">
    <text evidence="9">The sequence shown here is derived from an EMBL/GenBank/DDBJ whole genome shotgun (WGS) entry which is preliminary data.</text>
</comment>
<dbReference type="GO" id="GO:0005886">
    <property type="term" value="C:plasma membrane"/>
    <property type="evidence" value="ECO:0007669"/>
    <property type="project" value="UniProtKB-SubCell"/>
</dbReference>